<evidence type="ECO:0000313" key="1">
    <source>
        <dbReference type="EMBL" id="TRZ11420.1"/>
    </source>
</evidence>
<proteinExistence type="predicted"/>
<gene>
    <name evidence="1" type="ORF">HGM15179_015682</name>
</gene>
<accession>A0A8K1LEX9</accession>
<protein>
    <submittedName>
        <fullName evidence="1">Uncharacterized protein</fullName>
    </submittedName>
</protein>
<keyword evidence="2" id="KW-1185">Reference proteome</keyword>
<organism evidence="1 2">
    <name type="scientific">Zosterops borbonicus</name>
    <dbReference type="NCBI Taxonomy" id="364589"/>
    <lineage>
        <taxon>Eukaryota</taxon>
        <taxon>Metazoa</taxon>
        <taxon>Chordata</taxon>
        <taxon>Craniata</taxon>
        <taxon>Vertebrata</taxon>
        <taxon>Euteleostomi</taxon>
        <taxon>Archelosauria</taxon>
        <taxon>Archosauria</taxon>
        <taxon>Dinosauria</taxon>
        <taxon>Saurischia</taxon>
        <taxon>Theropoda</taxon>
        <taxon>Coelurosauria</taxon>
        <taxon>Aves</taxon>
        <taxon>Neognathae</taxon>
        <taxon>Neoaves</taxon>
        <taxon>Telluraves</taxon>
        <taxon>Australaves</taxon>
        <taxon>Passeriformes</taxon>
        <taxon>Sylvioidea</taxon>
        <taxon>Zosteropidae</taxon>
        <taxon>Zosterops</taxon>
    </lineage>
</organism>
<evidence type="ECO:0000313" key="2">
    <source>
        <dbReference type="Proteomes" id="UP000796761"/>
    </source>
</evidence>
<comment type="caution">
    <text evidence="1">The sequence shown here is derived from an EMBL/GenBank/DDBJ whole genome shotgun (WGS) entry which is preliminary data.</text>
</comment>
<dbReference type="Proteomes" id="UP000796761">
    <property type="component" value="Unassembled WGS sequence"/>
</dbReference>
<dbReference type="EMBL" id="SWJQ01000710">
    <property type="protein sequence ID" value="TRZ11420.1"/>
    <property type="molecule type" value="Genomic_DNA"/>
</dbReference>
<reference evidence="1" key="1">
    <citation type="submission" date="2019-04" db="EMBL/GenBank/DDBJ databases">
        <title>Genome assembly of Zosterops borbonicus 15179.</title>
        <authorList>
            <person name="Leroy T."/>
            <person name="Anselmetti Y."/>
            <person name="Tilak M.-K."/>
            <person name="Nabholz B."/>
        </authorList>
    </citation>
    <scope>NUCLEOTIDE SEQUENCE</scope>
    <source>
        <strain evidence="1">HGM_15179</strain>
        <tissue evidence="1">Muscle</tissue>
    </source>
</reference>
<dbReference type="AlphaFoldDB" id="A0A8K1LEX9"/>
<name>A0A8K1LEX9_9PASS</name>
<sequence length="187" mass="20243">MDDLGEGIDSTISKFAGDTKLGVSVDLLEEGSARGTWTVWIQGLNPAMGGSESSNGRFDKTKSQVLHFGCSNPLQGHRLGTEWLDSAQAERDLWGLMDSRLDMSLQCDLVASGTWPGSGMVEQDLEQPGPVESVPTLNKRLEQITFGVRSDPNHSGILSFLGFYMEIGTLSNFAIKNSPTLLSLTAY</sequence>